<accession>K0R161</accession>
<dbReference type="EMBL" id="AGNL01048426">
    <property type="protein sequence ID" value="EJK45555.1"/>
    <property type="molecule type" value="Genomic_DNA"/>
</dbReference>
<name>K0R161_THAOC</name>
<dbReference type="AlphaFoldDB" id="K0R161"/>
<protein>
    <submittedName>
        <fullName evidence="1">Uncharacterized protein</fullName>
    </submittedName>
</protein>
<comment type="caution">
    <text evidence="1">The sequence shown here is derived from an EMBL/GenBank/DDBJ whole genome shotgun (WGS) entry which is preliminary data.</text>
</comment>
<gene>
    <name evidence="1" type="ORF">THAOC_35825</name>
</gene>
<proteinExistence type="predicted"/>
<evidence type="ECO:0000313" key="2">
    <source>
        <dbReference type="Proteomes" id="UP000266841"/>
    </source>
</evidence>
<evidence type="ECO:0000313" key="1">
    <source>
        <dbReference type="EMBL" id="EJK45555.1"/>
    </source>
</evidence>
<dbReference type="Proteomes" id="UP000266841">
    <property type="component" value="Unassembled WGS sequence"/>
</dbReference>
<keyword evidence="2" id="KW-1185">Reference proteome</keyword>
<organism evidence="1 2">
    <name type="scientific">Thalassiosira oceanica</name>
    <name type="common">Marine diatom</name>
    <dbReference type="NCBI Taxonomy" id="159749"/>
    <lineage>
        <taxon>Eukaryota</taxon>
        <taxon>Sar</taxon>
        <taxon>Stramenopiles</taxon>
        <taxon>Ochrophyta</taxon>
        <taxon>Bacillariophyta</taxon>
        <taxon>Coscinodiscophyceae</taxon>
        <taxon>Thalassiosirophycidae</taxon>
        <taxon>Thalassiosirales</taxon>
        <taxon>Thalassiosiraceae</taxon>
        <taxon>Thalassiosira</taxon>
    </lineage>
</organism>
<reference evidence="1 2" key="1">
    <citation type="journal article" date="2012" name="Genome Biol.">
        <title>Genome and low-iron response of an oceanic diatom adapted to chronic iron limitation.</title>
        <authorList>
            <person name="Lommer M."/>
            <person name="Specht M."/>
            <person name="Roy A.S."/>
            <person name="Kraemer L."/>
            <person name="Andreson R."/>
            <person name="Gutowska M.A."/>
            <person name="Wolf J."/>
            <person name="Bergner S.V."/>
            <person name="Schilhabel M.B."/>
            <person name="Klostermeier U.C."/>
            <person name="Beiko R.G."/>
            <person name="Rosenstiel P."/>
            <person name="Hippler M."/>
            <person name="Laroche J."/>
        </authorList>
    </citation>
    <scope>NUCLEOTIDE SEQUENCE [LARGE SCALE GENOMIC DNA]</scope>
    <source>
        <strain evidence="1 2">CCMP1005</strain>
    </source>
</reference>
<sequence length="94" mass="10630">MMQRSYPPCAPLLHPGILQRFPPPCLIDNYVVYYNVFLPAIWLLQLQCRAYNHFSWCVTDRMQQPYLSEWSLGPEGGEGPTMAILAVGAASNKS</sequence>